<accession>A0A183ETH0</accession>
<keyword evidence="1" id="KW-0175">Coiled coil</keyword>
<evidence type="ECO:0000313" key="4">
    <source>
        <dbReference type="WBParaSite" id="GPUH_0002429101-mRNA-1"/>
    </source>
</evidence>
<reference evidence="2 3" key="2">
    <citation type="submission" date="2018-11" db="EMBL/GenBank/DDBJ databases">
        <authorList>
            <consortium name="Pathogen Informatics"/>
        </authorList>
    </citation>
    <scope>NUCLEOTIDE SEQUENCE [LARGE SCALE GENOMIC DNA]</scope>
</reference>
<evidence type="ECO:0000256" key="1">
    <source>
        <dbReference type="SAM" id="Coils"/>
    </source>
</evidence>
<gene>
    <name evidence="2" type="ORF">GPUH_LOCUS24261</name>
</gene>
<keyword evidence="3" id="KW-1185">Reference proteome</keyword>
<sequence length="175" mass="20031">MYEQRLSVCDAAHEEALRCLESEHKRVLEEKENELKAELKLAHDELIRLKEELSEAEQNASKIVKESAEISQLEQSLLEANGRCSELEKANQGLQKNIDETFAQLSQSERARTELVALVEQKHAESVNYHAQLQILLAEKEQQSAAFLAFKEKVTVLEQELSRFLLILWNAVAEM</sequence>
<evidence type="ECO:0000313" key="3">
    <source>
        <dbReference type="Proteomes" id="UP000271098"/>
    </source>
</evidence>
<protein>
    <submittedName>
        <fullName evidence="2 4">Uncharacterized protein</fullName>
    </submittedName>
</protein>
<feature type="coiled-coil region" evidence="1">
    <location>
        <begin position="17"/>
        <end position="111"/>
    </location>
</feature>
<organism evidence="4">
    <name type="scientific">Gongylonema pulchrum</name>
    <dbReference type="NCBI Taxonomy" id="637853"/>
    <lineage>
        <taxon>Eukaryota</taxon>
        <taxon>Metazoa</taxon>
        <taxon>Ecdysozoa</taxon>
        <taxon>Nematoda</taxon>
        <taxon>Chromadorea</taxon>
        <taxon>Rhabditida</taxon>
        <taxon>Spirurina</taxon>
        <taxon>Spiruromorpha</taxon>
        <taxon>Spiruroidea</taxon>
        <taxon>Gongylonematidae</taxon>
        <taxon>Gongylonema</taxon>
    </lineage>
</organism>
<dbReference type="WBParaSite" id="GPUH_0002429101-mRNA-1">
    <property type="protein sequence ID" value="GPUH_0002429101-mRNA-1"/>
    <property type="gene ID" value="GPUH_0002429101"/>
</dbReference>
<dbReference type="AlphaFoldDB" id="A0A183ETH0"/>
<name>A0A183ETH0_9BILA</name>
<reference evidence="4" key="1">
    <citation type="submission" date="2016-06" db="UniProtKB">
        <authorList>
            <consortium name="WormBaseParasite"/>
        </authorList>
    </citation>
    <scope>IDENTIFICATION</scope>
</reference>
<dbReference type="Proteomes" id="UP000271098">
    <property type="component" value="Unassembled WGS sequence"/>
</dbReference>
<evidence type="ECO:0000313" key="2">
    <source>
        <dbReference type="EMBL" id="VDN42607.1"/>
    </source>
</evidence>
<dbReference type="EMBL" id="UYRT01100570">
    <property type="protein sequence ID" value="VDN42607.1"/>
    <property type="molecule type" value="Genomic_DNA"/>
</dbReference>
<proteinExistence type="predicted"/>